<dbReference type="InterPro" id="IPR002173">
    <property type="entry name" value="Carboh/pur_kinase_PfkB_CS"/>
</dbReference>
<dbReference type="STRING" id="1212491.LFA_3464"/>
<evidence type="ECO:0000259" key="3">
    <source>
        <dbReference type="Pfam" id="PF00294"/>
    </source>
</evidence>
<dbReference type="InterPro" id="IPR029056">
    <property type="entry name" value="Ribokinase-like"/>
</dbReference>
<evidence type="ECO:0000313" key="4">
    <source>
        <dbReference type="EMBL" id="CEG58795.1"/>
    </source>
</evidence>
<evidence type="ECO:0000256" key="1">
    <source>
        <dbReference type="ARBA" id="ARBA00022679"/>
    </source>
</evidence>
<dbReference type="PROSITE" id="PS00584">
    <property type="entry name" value="PFKB_KINASES_2"/>
    <property type="match status" value="1"/>
</dbReference>
<gene>
    <name evidence="4" type="ORF">LFA_3464</name>
</gene>
<evidence type="ECO:0000313" key="5">
    <source>
        <dbReference type="Proteomes" id="UP000032430"/>
    </source>
</evidence>
<dbReference type="AlphaFoldDB" id="A0A098G9W2"/>
<protein>
    <submittedName>
        <fullName evidence="4">Carbohydrate kinase, PfkB family</fullName>
    </submittedName>
</protein>
<dbReference type="RefSeq" id="WP_052674015.1">
    <property type="nucleotide sequence ID" value="NZ_LN614827.1"/>
</dbReference>
<dbReference type="HOGENOM" id="CLU_027634_11_0_6"/>
<keyword evidence="5" id="KW-1185">Reference proteome</keyword>
<accession>A0A098G9W2</accession>
<dbReference type="PANTHER" id="PTHR10584:SF166">
    <property type="entry name" value="RIBOKINASE"/>
    <property type="match status" value="1"/>
</dbReference>
<dbReference type="EMBL" id="LN614827">
    <property type="protein sequence ID" value="CEG58795.1"/>
    <property type="molecule type" value="Genomic_DNA"/>
</dbReference>
<dbReference type="KEGG" id="lfa:LFA_3464"/>
<evidence type="ECO:0000256" key="2">
    <source>
        <dbReference type="ARBA" id="ARBA00022777"/>
    </source>
</evidence>
<dbReference type="PANTHER" id="PTHR10584">
    <property type="entry name" value="SUGAR KINASE"/>
    <property type="match status" value="1"/>
</dbReference>
<dbReference type="CDD" id="cd01941">
    <property type="entry name" value="YeiC_kinase_like"/>
    <property type="match status" value="1"/>
</dbReference>
<dbReference type="InterPro" id="IPR011611">
    <property type="entry name" value="PfkB_dom"/>
</dbReference>
<sequence length="318" mass="35224">MIKHIFCIGGANIDCKLKSSVNLTLSTSNPVSSTSSYGGVARNVAQNLIHWTTNIHLQCVVGDDAHGRQMLEHIRRLGVNTEHCVVLADKKTSHYYAILNHDGELFVALADMNIYDELTIVQFTPAWDSWHPQSLIFLDTNLPAELIGMVLKQAVTRNLLVCIDAVSVTKAQKLPYSLEQIFLLKTDRLEASILTHMAINSIEDCLSAGRKLRRRGVMHAVITLGRLGYVVVNERCEEYIEVPQIDRVIDTSGAGDAFIAGILLGLQHNEPILHACQLGAAAAAYTIQSIHTVAPDISKSHLYAYMKKHQIRHETIDV</sequence>
<name>A0A098G9W2_9GAMM</name>
<reference evidence="5" key="1">
    <citation type="submission" date="2014-09" db="EMBL/GenBank/DDBJ databases">
        <authorList>
            <person name="Gomez-Valero L."/>
        </authorList>
    </citation>
    <scope>NUCLEOTIDE SEQUENCE [LARGE SCALE GENOMIC DNA]</scope>
    <source>
        <strain evidence="5">ATCC700992</strain>
    </source>
</reference>
<dbReference type="Gene3D" id="3.40.1190.20">
    <property type="match status" value="1"/>
</dbReference>
<dbReference type="Proteomes" id="UP000032430">
    <property type="component" value="Chromosome I"/>
</dbReference>
<dbReference type="OrthoDB" id="9806249at2"/>
<proteinExistence type="predicted"/>
<keyword evidence="1" id="KW-0808">Transferase</keyword>
<dbReference type="GO" id="GO:0016301">
    <property type="term" value="F:kinase activity"/>
    <property type="evidence" value="ECO:0007669"/>
    <property type="project" value="UniProtKB-KW"/>
</dbReference>
<organism evidence="4 5">
    <name type="scientific">Legionella fallonii LLAP-10</name>
    <dbReference type="NCBI Taxonomy" id="1212491"/>
    <lineage>
        <taxon>Bacteria</taxon>
        <taxon>Pseudomonadati</taxon>
        <taxon>Pseudomonadota</taxon>
        <taxon>Gammaproteobacteria</taxon>
        <taxon>Legionellales</taxon>
        <taxon>Legionellaceae</taxon>
        <taxon>Legionella</taxon>
    </lineage>
</organism>
<dbReference type="Pfam" id="PF00294">
    <property type="entry name" value="PfkB"/>
    <property type="match status" value="1"/>
</dbReference>
<dbReference type="SUPFAM" id="SSF53613">
    <property type="entry name" value="Ribokinase-like"/>
    <property type="match status" value="1"/>
</dbReference>
<keyword evidence="2 4" id="KW-0418">Kinase</keyword>
<feature type="domain" description="Carbohydrate kinase PfkB" evidence="3">
    <location>
        <begin position="4"/>
        <end position="294"/>
    </location>
</feature>